<evidence type="ECO:0000256" key="3">
    <source>
        <dbReference type="PROSITE-ProRule" id="PRU00169"/>
    </source>
</evidence>
<dbReference type="eggNOG" id="COG3706">
    <property type="taxonomic scope" value="Bacteria"/>
</dbReference>
<dbReference type="CDD" id="cd01949">
    <property type="entry name" value="GGDEF"/>
    <property type="match status" value="1"/>
</dbReference>
<proteinExistence type="predicted"/>
<evidence type="ECO:0000313" key="6">
    <source>
        <dbReference type="EMBL" id="KHE93090.1"/>
    </source>
</evidence>
<feature type="modified residue" description="4-aspartylphosphate" evidence="3">
    <location>
        <position position="68"/>
    </location>
</feature>
<dbReference type="CDD" id="cd00156">
    <property type="entry name" value="REC"/>
    <property type="match status" value="1"/>
</dbReference>
<comment type="catalytic activity">
    <reaction evidence="2">
        <text>2 GTP = 3',3'-c-di-GMP + 2 diphosphate</text>
        <dbReference type="Rhea" id="RHEA:24898"/>
        <dbReference type="ChEBI" id="CHEBI:33019"/>
        <dbReference type="ChEBI" id="CHEBI:37565"/>
        <dbReference type="ChEBI" id="CHEBI:58805"/>
        <dbReference type="EC" id="2.7.7.65"/>
    </reaction>
</comment>
<comment type="caution">
    <text evidence="6">The sequence shown here is derived from an EMBL/GenBank/DDBJ whole genome shotgun (WGS) entry which is preliminary data.</text>
</comment>
<dbReference type="SUPFAM" id="SSF52172">
    <property type="entry name" value="CheY-like"/>
    <property type="match status" value="1"/>
</dbReference>
<dbReference type="NCBIfam" id="TIGR00254">
    <property type="entry name" value="GGDEF"/>
    <property type="match status" value="1"/>
</dbReference>
<dbReference type="InterPro" id="IPR001789">
    <property type="entry name" value="Sig_transdc_resp-reg_receiver"/>
</dbReference>
<name>A0A0B0EQY9_9BACT</name>
<gene>
    <name evidence="6" type="ORF">SCABRO_01153</name>
</gene>
<dbReference type="AlphaFoldDB" id="A0A0B0EQY9"/>
<dbReference type="InterPro" id="IPR029787">
    <property type="entry name" value="Nucleotide_cyclase"/>
</dbReference>
<reference evidence="6 7" key="1">
    <citation type="submission" date="2014-10" db="EMBL/GenBank/DDBJ databases">
        <title>Draft genome of anammox bacterium scalindua brodae, obtained using differential coverage binning of sequence data from two enrichment reactors.</title>
        <authorList>
            <person name="Speth D.R."/>
            <person name="Russ L."/>
            <person name="Kartal B."/>
            <person name="Op den Camp H.J."/>
            <person name="Dutilh B.E."/>
            <person name="Jetten M.S."/>
        </authorList>
    </citation>
    <scope>NUCLEOTIDE SEQUENCE [LARGE SCALE GENOMIC DNA]</scope>
    <source>
        <strain evidence="6">RU1</strain>
    </source>
</reference>
<dbReference type="InterPro" id="IPR011006">
    <property type="entry name" value="CheY-like_superfamily"/>
</dbReference>
<evidence type="ECO:0000259" key="5">
    <source>
        <dbReference type="PROSITE" id="PS50887"/>
    </source>
</evidence>
<dbReference type="PANTHER" id="PTHR45138:SF9">
    <property type="entry name" value="DIGUANYLATE CYCLASE DGCM-RELATED"/>
    <property type="match status" value="1"/>
</dbReference>
<dbReference type="FunFam" id="3.30.70.270:FF:000001">
    <property type="entry name" value="Diguanylate cyclase domain protein"/>
    <property type="match status" value="1"/>
</dbReference>
<accession>A0A0B0EQY9</accession>
<feature type="domain" description="Response regulatory" evidence="4">
    <location>
        <begin position="19"/>
        <end position="133"/>
    </location>
</feature>
<protein>
    <recommendedName>
        <fullName evidence="1">diguanylate cyclase</fullName>
        <ecNumber evidence="1">2.7.7.65</ecNumber>
    </recommendedName>
</protein>
<dbReference type="Gene3D" id="3.40.50.2300">
    <property type="match status" value="1"/>
</dbReference>
<dbReference type="SMART" id="SM00267">
    <property type="entry name" value="GGDEF"/>
    <property type="match status" value="1"/>
</dbReference>
<dbReference type="EMBL" id="JRYO01000074">
    <property type="protein sequence ID" value="KHE93090.1"/>
    <property type="molecule type" value="Genomic_DNA"/>
</dbReference>
<evidence type="ECO:0000256" key="2">
    <source>
        <dbReference type="ARBA" id="ARBA00034247"/>
    </source>
</evidence>
<dbReference type="PROSITE" id="PS50887">
    <property type="entry name" value="GGDEF"/>
    <property type="match status" value="1"/>
</dbReference>
<dbReference type="SMART" id="SM00448">
    <property type="entry name" value="REC"/>
    <property type="match status" value="1"/>
</dbReference>
<evidence type="ECO:0000313" key="7">
    <source>
        <dbReference type="Proteomes" id="UP000030652"/>
    </source>
</evidence>
<dbReference type="SUPFAM" id="SSF55073">
    <property type="entry name" value="Nucleotide cyclase"/>
    <property type="match status" value="1"/>
</dbReference>
<evidence type="ECO:0000259" key="4">
    <source>
        <dbReference type="PROSITE" id="PS50110"/>
    </source>
</evidence>
<dbReference type="Proteomes" id="UP000030652">
    <property type="component" value="Unassembled WGS sequence"/>
</dbReference>
<dbReference type="PROSITE" id="PS50110">
    <property type="entry name" value="RESPONSE_REGULATORY"/>
    <property type="match status" value="1"/>
</dbReference>
<feature type="domain" description="GGDEF" evidence="5">
    <location>
        <begin position="182"/>
        <end position="315"/>
    </location>
</feature>
<keyword evidence="3" id="KW-0597">Phosphoprotein</keyword>
<dbReference type="GO" id="GO:0000160">
    <property type="term" value="P:phosphorelay signal transduction system"/>
    <property type="evidence" value="ECO:0007669"/>
    <property type="project" value="InterPro"/>
</dbReference>
<sequence>MVNQEEKQLTEKIDSEEAQIMVVDDEEGILLLMESELQDHGHNVTCCADSEQAIEKIKNIVYDLIITDLNMPKIPGVKFVKMVKEISPKTDIIVMTGFPSVETAVECMKNGASDYLAKPLDLEYLNIIVEKSLYKRTLEKRAAEREYFEHISRVDGLTGLYNHKFFHELLDAEISRSDRYKFSFSLIMIDIDDFKKINDNYGHQSGDNILKEIASILKSLVRKTDSAVRYGGDEFAVILSQTAREHGRVFADRIVKGVATSKLKGFSHNEAVTVSAGLAGYPDDARTHDSLIKRADEALYKAKKMGKNTLYVYDGN</sequence>
<dbReference type="PANTHER" id="PTHR45138">
    <property type="entry name" value="REGULATORY COMPONENTS OF SENSORY TRANSDUCTION SYSTEM"/>
    <property type="match status" value="1"/>
</dbReference>
<dbReference type="EC" id="2.7.7.65" evidence="1"/>
<dbReference type="InterPro" id="IPR000160">
    <property type="entry name" value="GGDEF_dom"/>
</dbReference>
<dbReference type="PATRIC" id="fig|237368.3.peg.1266"/>
<dbReference type="InterPro" id="IPR043128">
    <property type="entry name" value="Rev_trsase/Diguanyl_cyclase"/>
</dbReference>
<evidence type="ECO:0000256" key="1">
    <source>
        <dbReference type="ARBA" id="ARBA00012528"/>
    </source>
</evidence>
<dbReference type="GO" id="GO:0052621">
    <property type="term" value="F:diguanylate cyclase activity"/>
    <property type="evidence" value="ECO:0007669"/>
    <property type="project" value="UniProtKB-EC"/>
</dbReference>
<dbReference type="Pfam" id="PF00072">
    <property type="entry name" value="Response_reg"/>
    <property type="match status" value="1"/>
</dbReference>
<dbReference type="InterPro" id="IPR050469">
    <property type="entry name" value="Diguanylate_Cyclase"/>
</dbReference>
<dbReference type="Pfam" id="PF00990">
    <property type="entry name" value="GGDEF"/>
    <property type="match status" value="1"/>
</dbReference>
<dbReference type="Gene3D" id="3.30.70.270">
    <property type="match status" value="1"/>
</dbReference>
<organism evidence="6 7">
    <name type="scientific">Candidatus Scalindua brodae</name>
    <dbReference type="NCBI Taxonomy" id="237368"/>
    <lineage>
        <taxon>Bacteria</taxon>
        <taxon>Pseudomonadati</taxon>
        <taxon>Planctomycetota</taxon>
        <taxon>Candidatus Brocadiia</taxon>
        <taxon>Candidatus Brocadiales</taxon>
        <taxon>Candidatus Scalinduaceae</taxon>
        <taxon>Candidatus Scalindua</taxon>
    </lineage>
</organism>